<sequence>MRLLLIQACQAATMLCCAGAIAAGGATAAPADRGLDSGRSFDYSAGAICQPRSIVRFAGGSCAGVSSVGLAPVEISRALPDGLARYDLHIEPGQDSASAAGLLALQSHIAAGRVNATLLGRRSSEAHEVVRLETAWTPPWPAAAGALRIGDGITRSGAWGRAVRFGGLQWGTAPAPARDALATPWVASADEAVVPSAFDLFIDEAAQRSHAVASAPFDVLDAAASASSTELSPVTYDLLGRRRAAAAPNFAAAGPLPAGRSNTHLEAGRVREAFATASNRYGRRFVAASRSMGISDRLSGELRAELLARRRTLGAAANWRWPVLGTASLAGAASHGKPGSGRMVSFGVERQSGPLDYGLRTRWLSPRFTQLGMSESQPAPRRSSLARVRLAPAGGGALALNYAVNQDSLRARVQLLSLRYTLDHSRERRISFVALRSLADSASAFHFGVMVSQSLGG</sequence>
<dbReference type="Proteomes" id="UP000807785">
    <property type="component" value="Unassembled WGS sequence"/>
</dbReference>
<evidence type="ECO:0000256" key="1">
    <source>
        <dbReference type="SAM" id="SignalP"/>
    </source>
</evidence>
<feature type="signal peptide" evidence="1">
    <location>
        <begin position="1"/>
        <end position="22"/>
    </location>
</feature>
<gene>
    <name evidence="2" type="ORF">IPH26_01885</name>
</gene>
<comment type="caution">
    <text evidence="2">The sequence shown here is derived from an EMBL/GenBank/DDBJ whole genome shotgun (WGS) entry which is preliminary data.</text>
</comment>
<protein>
    <submittedName>
        <fullName evidence="2">Uncharacterized protein</fullName>
    </submittedName>
</protein>
<organism evidence="2 3">
    <name type="scientific">Candidatus Methylophosphatis roskildensis</name>
    <dbReference type="NCBI Taxonomy" id="2899263"/>
    <lineage>
        <taxon>Bacteria</taxon>
        <taxon>Pseudomonadati</taxon>
        <taxon>Pseudomonadota</taxon>
        <taxon>Betaproteobacteria</taxon>
        <taxon>Nitrosomonadales</taxon>
        <taxon>Sterolibacteriaceae</taxon>
        <taxon>Candidatus Methylophosphatis</taxon>
    </lineage>
</organism>
<evidence type="ECO:0000313" key="2">
    <source>
        <dbReference type="EMBL" id="MBK6971747.1"/>
    </source>
</evidence>
<name>A0A9D7E5X8_9PROT</name>
<keyword evidence="1" id="KW-0732">Signal</keyword>
<proteinExistence type="predicted"/>
<dbReference type="AlphaFoldDB" id="A0A9D7E5X8"/>
<feature type="chain" id="PRO_5038974546" evidence="1">
    <location>
        <begin position="23"/>
        <end position="457"/>
    </location>
</feature>
<reference evidence="2" key="1">
    <citation type="submission" date="2020-10" db="EMBL/GenBank/DDBJ databases">
        <title>Connecting structure to function with the recovery of over 1000 high-quality activated sludge metagenome-assembled genomes encoding full-length rRNA genes using long-read sequencing.</title>
        <authorList>
            <person name="Singleton C.M."/>
            <person name="Petriglieri F."/>
            <person name="Kristensen J.M."/>
            <person name="Kirkegaard R.H."/>
            <person name="Michaelsen T.Y."/>
            <person name="Andersen M.H."/>
            <person name="Karst S.M."/>
            <person name="Dueholm M.S."/>
            <person name="Nielsen P.H."/>
            <person name="Albertsen M."/>
        </authorList>
    </citation>
    <scope>NUCLEOTIDE SEQUENCE</scope>
    <source>
        <strain evidence="2">Bjer_18-Q3-R1-45_BAT3C.347</strain>
    </source>
</reference>
<evidence type="ECO:0000313" key="3">
    <source>
        <dbReference type="Proteomes" id="UP000807785"/>
    </source>
</evidence>
<dbReference type="EMBL" id="JADJEV010000001">
    <property type="protein sequence ID" value="MBK6971747.1"/>
    <property type="molecule type" value="Genomic_DNA"/>
</dbReference>
<accession>A0A9D7E5X8</accession>